<name>A0A7W7XZM8_9GAMM</name>
<feature type="domain" description="HAMP" evidence="10">
    <location>
        <begin position="326"/>
        <end position="379"/>
    </location>
</feature>
<dbReference type="Gene3D" id="3.30.70.270">
    <property type="match status" value="1"/>
</dbReference>
<evidence type="ECO:0000313" key="12">
    <source>
        <dbReference type="EMBL" id="MBB5015352.1"/>
    </source>
</evidence>
<dbReference type="Proteomes" id="UP000519004">
    <property type="component" value="Unassembled WGS sequence"/>
</dbReference>
<dbReference type="InterPro" id="IPR033479">
    <property type="entry name" value="dCache_1"/>
</dbReference>
<dbReference type="GO" id="GO:0052621">
    <property type="term" value="F:diguanylate cyclase activity"/>
    <property type="evidence" value="ECO:0007669"/>
    <property type="project" value="UniProtKB-EC"/>
</dbReference>
<feature type="coiled-coil region" evidence="8">
    <location>
        <begin position="371"/>
        <end position="405"/>
    </location>
</feature>
<dbReference type="GO" id="GO:0007165">
    <property type="term" value="P:signal transduction"/>
    <property type="evidence" value="ECO:0007669"/>
    <property type="project" value="InterPro"/>
</dbReference>
<evidence type="ECO:0000256" key="7">
    <source>
        <dbReference type="ARBA" id="ARBA00023136"/>
    </source>
</evidence>
<dbReference type="InterPro" id="IPR003660">
    <property type="entry name" value="HAMP_dom"/>
</dbReference>
<dbReference type="CDD" id="cd18774">
    <property type="entry name" value="PDC2_HK_sensor"/>
    <property type="match status" value="1"/>
</dbReference>
<dbReference type="FunFam" id="3.30.70.270:FF:000001">
    <property type="entry name" value="Diguanylate cyclase domain protein"/>
    <property type="match status" value="1"/>
</dbReference>
<keyword evidence="13" id="KW-1185">Reference proteome</keyword>
<keyword evidence="8" id="KW-0175">Coiled coil</keyword>
<dbReference type="InterPro" id="IPR050469">
    <property type="entry name" value="Diguanylate_Cyclase"/>
</dbReference>
<dbReference type="InterPro" id="IPR000160">
    <property type="entry name" value="GGDEF_dom"/>
</dbReference>
<dbReference type="PROSITE" id="PS50885">
    <property type="entry name" value="HAMP"/>
    <property type="match status" value="1"/>
</dbReference>
<evidence type="ECO:0000256" key="1">
    <source>
        <dbReference type="ARBA" id="ARBA00001946"/>
    </source>
</evidence>
<dbReference type="PANTHER" id="PTHR45138">
    <property type="entry name" value="REGULATORY COMPONENTS OF SENSORY TRANSDUCTION SYSTEM"/>
    <property type="match status" value="1"/>
</dbReference>
<dbReference type="PROSITE" id="PS50887">
    <property type="entry name" value="GGDEF"/>
    <property type="match status" value="1"/>
</dbReference>
<dbReference type="CDD" id="cd01949">
    <property type="entry name" value="GGDEF"/>
    <property type="match status" value="1"/>
</dbReference>
<dbReference type="PANTHER" id="PTHR45138:SF24">
    <property type="entry name" value="DIGUANYLATE CYCLASE DGCC-RELATED"/>
    <property type="match status" value="1"/>
</dbReference>
<keyword evidence="4" id="KW-1003">Cell membrane</keyword>
<sequence length="581" mass="63097">MTPSPPRTDRARADARGRGVGLRLWLGLSYGALTVVLAVALALLIDHRAAQQLRQEVGARQAAHARHLAARFDAGLSARIEELQLLAILPALRDPSLNRETAQALLDRLRHNVPDYAWLGFADAGGRVLLAAGGPFEGDDVSGLDWFLAARDGLYLGKVRDRPAPTGPPDARAGAPERFLDIAMPVHGSDGRLLGVLAAYLSWDWAERQHAELNRTVAGQDPAEVILTDSEGRVLLGPEPLLGRQLDSEGMRTLTRAGSGHLDEVWPGGGRYLTGYARSAHLGWGVLVRIPHSHAVSGVTALRIEILRAALALILLSVLAAIAMARRIGAPLHALAEAAARLRAHESGARLPPASGYREARQLTEALSGLVDDLTARERELRELAESLEQRVELRTRELSLANAELERLTITDPLTGLSNRRHFDEQYALEVERARRQRRPLALMLIDIDHFKQINDQLGHPVGDHVLCTVAQLLDQAIRPNDLIARVGGEEFAVVAMDIGPEHATELAERLRAKIEACSPIDIGRGQVEVSISVGVSVLLPGPLSGDTVERIAGTLYAQADMALYRAKRAGRNRVMFAQE</sequence>
<evidence type="ECO:0000256" key="9">
    <source>
        <dbReference type="SAM" id="Phobius"/>
    </source>
</evidence>
<dbReference type="Pfam" id="PF00990">
    <property type="entry name" value="GGDEF"/>
    <property type="match status" value="1"/>
</dbReference>
<comment type="subcellular location">
    <subcellularLocation>
        <location evidence="2">Cell membrane</location>
        <topology evidence="2">Multi-pass membrane protein</topology>
    </subcellularLocation>
</comment>
<organism evidence="12 13">
    <name type="scientific">Rehaibacterium terrae</name>
    <dbReference type="NCBI Taxonomy" id="1341696"/>
    <lineage>
        <taxon>Bacteria</taxon>
        <taxon>Pseudomonadati</taxon>
        <taxon>Pseudomonadota</taxon>
        <taxon>Gammaproteobacteria</taxon>
        <taxon>Lysobacterales</taxon>
        <taxon>Lysobacteraceae</taxon>
        <taxon>Rehaibacterium</taxon>
    </lineage>
</organism>
<evidence type="ECO:0000259" key="10">
    <source>
        <dbReference type="PROSITE" id="PS50885"/>
    </source>
</evidence>
<dbReference type="GO" id="GO:1902201">
    <property type="term" value="P:negative regulation of bacterial-type flagellum-dependent cell motility"/>
    <property type="evidence" value="ECO:0007669"/>
    <property type="project" value="TreeGrafter"/>
</dbReference>
<dbReference type="EMBL" id="JACHHX010000007">
    <property type="protein sequence ID" value="MBB5015352.1"/>
    <property type="molecule type" value="Genomic_DNA"/>
</dbReference>
<dbReference type="InterPro" id="IPR043128">
    <property type="entry name" value="Rev_trsase/Diguanyl_cyclase"/>
</dbReference>
<evidence type="ECO:0000256" key="4">
    <source>
        <dbReference type="ARBA" id="ARBA00022475"/>
    </source>
</evidence>
<feature type="domain" description="GGDEF" evidence="11">
    <location>
        <begin position="440"/>
        <end position="581"/>
    </location>
</feature>
<evidence type="ECO:0000313" key="13">
    <source>
        <dbReference type="Proteomes" id="UP000519004"/>
    </source>
</evidence>
<accession>A0A7W7XZM8</accession>
<protein>
    <recommendedName>
        <fullName evidence="3">diguanylate cyclase</fullName>
        <ecNumber evidence="3">2.7.7.65</ecNumber>
    </recommendedName>
</protein>
<dbReference type="GO" id="GO:0043709">
    <property type="term" value="P:cell adhesion involved in single-species biofilm formation"/>
    <property type="evidence" value="ECO:0007669"/>
    <property type="project" value="TreeGrafter"/>
</dbReference>
<evidence type="ECO:0000256" key="2">
    <source>
        <dbReference type="ARBA" id="ARBA00004651"/>
    </source>
</evidence>
<gene>
    <name evidence="12" type="ORF">HNQ58_001250</name>
</gene>
<keyword evidence="7 9" id="KW-0472">Membrane</keyword>
<dbReference type="CDD" id="cd12914">
    <property type="entry name" value="PDC1_DGC_like"/>
    <property type="match status" value="1"/>
</dbReference>
<keyword evidence="5 9" id="KW-0812">Transmembrane</keyword>
<dbReference type="SUPFAM" id="SSF55073">
    <property type="entry name" value="Nucleotide cyclase"/>
    <property type="match status" value="1"/>
</dbReference>
<dbReference type="NCBIfam" id="TIGR00254">
    <property type="entry name" value="GGDEF"/>
    <property type="match status" value="1"/>
</dbReference>
<dbReference type="Gene3D" id="3.30.450.20">
    <property type="entry name" value="PAS domain"/>
    <property type="match status" value="1"/>
</dbReference>
<dbReference type="InterPro" id="IPR029787">
    <property type="entry name" value="Nucleotide_cyclase"/>
</dbReference>
<evidence type="ECO:0000256" key="3">
    <source>
        <dbReference type="ARBA" id="ARBA00012528"/>
    </source>
</evidence>
<comment type="caution">
    <text evidence="12">The sequence shown here is derived from an EMBL/GenBank/DDBJ whole genome shotgun (WGS) entry which is preliminary data.</text>
</comment>
<dbReference type="Gene3D" id="6.10.340.10">
    <property type="match status" value="1"/>
</dbReference>
<reference evidence="12 13" key="1">
    <citation type="submission" date="2020-08" db="EMBL/GenBank/DDBJ databases">
        <title>Genomic Encyclopedia of Type Strains, Phase IV (KMG-IV): sequencing the most valuable type-strain genomes for metagenomic binning, comparative biology and taxonomic classification.</title>
        <authorList>
            <person name="Goeker M."/>
        </authorList>
    </citation>
    <scope>NUCLEOTIDE SEQUENCE [LARGE SCALE GENOMIC DNA]</scope>
    <source>
        <strain evidence="12 13">DSM 25897</strain>
    </source>
</reference>
<keyword evidence="6 9" id="KW-1133">Transmembrane helix</keyword>
<evidence type="ECO:0000256" key="6">
    <source>
        <dbReference type="ARBA" id="ARBA00022989"/>
    </source>
</evidence>
<feature type="transmembrane region" description="Helical" evidence="9">
    <location>
        <begin position="24"/>
        <end position="45"/>
    </location>
</feature>
<evidence type="ECO:0000259" key="11">
    <source>
        <dbReference type="PROSITE" id="PS50887"/>
    </source>
</evidence>
<dbReference type="RefSeq" id="WP_183948046.1">
    <property type="nucleotide sequence ID" value="NZ_JACHHX010000007.1"/>
</dbReference>
<dbReference type="GO" id="GO:0005886">
    <property type="term" value="C:plasma membrane"/>
    <property type="evidence" value="ECO:0007669"/>
    <property type="project" value="UniProtKB-SubCell"/>
</dbReference>
<dbReference type="EC" id="2.7.7.65" evidence="3"/>
<dbReference type="AlphaFoldDB" id="A0A7W7XZM8"/>
<proteinExistence type="predicted"/>
<comment type="cofactor">
    <cofactor evidence="1">
        <name>Mg(2+)</name>
        <dbReference type="ChEBI" id="CHEBI:18420"/>
    </cofactor>
</comment>
<dbReference type="Pfam" id="PF02743">
    <property type="entry name" value="dCache_1"/>
    <property type="match status" value="1"/>
</dbReference>
<dbReference type="SMART" id="SM00267">
    <property type="entry name" value="GGDEF"/>
    <property type="match status" value="1"/>
</dbReference>
<evidence type="ECO:0000256" key="5">
    <source>
        <dbReference type="ARBA" id="ARBA00022692"/>
    </source>
</evidence>
<evidence type="ECO:0000256" key="8">
    <source>
        <dbReference type="SAM" id="Coils"/>
    </source>
</evidence>